<feature type="transmembrane region" description="Helical" evidence="2">
    <location>
        <begin position="170"/>
        <end position="191"/>
    </location>
</feature>
<evidence type="ECO:0000313" key="4">
    <source>
        <dbReference type="Proteomes" id="UP000234474"/>
    </source>
</evidence>
<feature type="compositionally biased region" description="Basic and acidic residues" evidence="1">
    <location>
        <begin position="335"/>
        <end position="345"/>
    </location>
</feature>
<comment type="caution">
    <text evidence="3">The sequence shown here is derived from an EMBL/GenBank/DDBJ whole genome shotgun (WGS) entry which is preliminary data.</text>
</comment>
<feature type="transmembrane region" description="Helical" evidence="2">
    <location>
        <begin position="138"/>
        <end position="158"/>
    </location>
</feature>
<evidence type="ECO:0000256" key="1">
    <source>
        <dbReference type="SAM" id="MobiDB-lite"/>
    </source>
</evidence>
<feature type="region of interest" description="Disordered" evidence="1">
    <location>
        <begin position="294"/>
        <end position="345"/>
    </location>
</feature>
<sequence length="345" mass="38185">MEPPRVSTTQQTKSSHSSLNSTFGQNGSNPTISHLQSESQGPDYGAGRQEPHTPGESTAPGDSGLNATVSLDTPPVSHIPVNLPRPADSSDSNGEWSSDARSTRETQFEGPRREAARSGQQKRSCMPTLRDRSIRRRLYTLIPATVFLLAIIAFYLAIHSATHLGQEIHILLIFMILILSIIFCHTLIRFAMEILQDPRSTVARNRIPSRVGPMGYAQPDRPIQVTLAGDEEALVDGAVREKVTTPPPAYGLWRSSVVSASPISFALSWPLTRFQRINPDLLYWRRVEDDELPPAAVNGTQRRSNRKPSVPRPPSYTSDDGVDYVIQAQPRPFAARHDTEDPVRQ</sequence>
<keyword evidence="2" id="KW-1133">Transmembrane helix</keyword>
<dbReference type="EMBL" id="MSZS01000008">
    <property type="protein sequence ID" value="PKX90293.1"/>
    <property type="molecule type" value="Genomic_DNA"/>
</dbReference>
<dbReference type="AlphaFoldDB" id="A0A2I1BY43"/>
<keyword evidence="2" id="KW-0472">Membrane</keyword>
<name>A0A2I1BY43_ASPN1</name>
<keyword evidence="4" id="KW-1185">Reference proteome</keyword>
<dbReference type="Proteomes" id="UP000234474">
    <property type="component" value="Unassembled WGS sequence"/>
</dbReference>
<keyword evidence="2" id="KW-0812">Transmembrane</keyword>
<dbReference type="GeneID" id="36528927"/>
<dbReference type="VEuPathDB" id="FungiDB:P174DRAFT_293702"/>
<feature type="compositionally biased region" description="Polar residues" evidence="1">
    <location>
        <begin position="19"/>
        <end position="40"/>
    </location>
</feature>
<evidence type="ECO:0000313" key="3">
    <source>
        <dbReference type="EMBL" id="PKX90293.1"/>
    </source>
</evidence>
<evidence type="ECO:0000256" key="2">
    <source>
        <dbReference type="SAM" id="Phobius"/>
    </source>
</evidence>
<protein>
    <submittedName>
        <fullName evidence="3">Uncharacterized protein</fullName>
    </submittedName>
</protein>
<feature type="region of interest" description="Disordered" evidence="1">
    <location>
        <begin position="1"/>
        <end position="127"/>
    </location>
</feature>
<gene>
    <name evidence="3" type="ORF">P174DRAFT_293702</name>
</gene>
<accession>A0A2I1BY43</accession>
<proteinExistence type="predicted"/>
<feature type="compositionally biased region" description="Polar residues" evidence="1">
    <location>
        <begin position="89"/>
        <end position="100"/>
    </location>
</feature>
<dbReference type="OrthoDB" id="5417811at2759"/>
<feature type="compositionally biased region" description="Low complexity" evidence="1">
    <location>
        <begin position="7"/>
        <end position="18"/>
    </location>
</feature>
<dbReference type="RefSeq" id="XP_024678888.1">
    <property type="nucleotide sequence ID" value="XM_024821601.1"/>
</dbReference>
<reference evidence="4" key="1">
    <citation type="journal article" date="2018" name="Proc. Natl. Acad. Sci. U.S.A.">
        <title>Linking secondary metabolites to gene clusters through genome sequencing of six diverse Aspergillus species.</title>
        <authorList>
            <person name="Kaerboelling I."/>
            <person name="Vesth T.C."/>
            <person name="Frisvad J.C."/>
            <person name="Nybo J.L."/>
            <person name="Theobald S."/>
            <person name="Kuo A."/>
            <person name="Bowyer P."/>
            <person name="Matsuda Y."/>
            <person name="Mondo S."/>
            <person name="Lyhne E.K."/>
            <person name="Kogle M.E."/>
            <person name="Clum A."/>
            <person name="Lipzen A."/>
            <person name="Salamov A."/>
            <person name="Ngan C.Y."/>
            <person name="Daum C."/>
            <person name="Chiniquy J."/>
            <person name="Barry K."/>
            <person name="LaButti K."/>
            <person name="Haridas S."/>
            <person name="Simmons B.A."/>
            <person name="Magnuson J.K."/>
            <person name="Mortensen U.H."/>
            <person name="Larsen T.O."/>
            <person name="Grigoriev I.V."/>
            <person name="Baker S.E."/>
            <person name="Andersen M.R."/>
        </authorList>
    </citation>
    <scope>NUCLEOTIDE SEQUENCE [LARGE SCALE GENOMIC DNA]</scope>
    <source>
        <strain evidence="4">IBT 16806</strain>
    </source>
</reference>
<feature type="compositionally biased region" description="Basic and acidic residues" evidence="1">
    <location>
        <begin position="101"/>
        <end position="116"/>
    </location>
</feature>
<dbReference type="OMA" id="RFAMEIL"/>
<organism evidence="3 4">
    <name type="scientific">Aspergillus novofumigatus (strain IBT 16806)</name>
    <dbReference type="NCBI Taxonomy" id="1392255"/>
    <lineage>
        <taxon>Eukaryota</taxon>
        <taxon>Fungi</taxon>
        <taxon>Dikarya</taxon>
        <taxon>Ascomycota</taxon>
        <taxon>Pezizomycotina</taxon>
        <taxon>Eurotiomycetes</taxon>
        <taxon>Eurotiomycetidae</taxon>
        <taxon>Eurotiales</taxon>
        <taxon>Aspergillaceae</taxon>
        <taxon>Aspergillus</taxon>
        <taxon>Aspergillus subgen. Fumigati</taxon>
    </lineage>
</organism>